<organism evidence="1 2">
    <name type="scientific">Steinernema carpocapsae</name>
    <name type="common">Entomopathogenic nematode</name>
    <dbReference type="NCBI Taxonomy" id="34508"/>
    <lineage>
        <taxon>Eukaryota</taxon>
        <taxon>Metazoa</taxon>
        <taxon>Ecdysozoa</taxon>
        <taxon>Nematoda</taxon>
        <taxon>Chromadorea</taxon>
        <taxon>Rhabditida</taxon>
        <taxon>Tylenchina</taxon>
        <taxon>Panagrolaimomorpha</taxon>
        <taxon>Strongyloidoidea</taxon>
        <taxon>Steinernematidae</taxon>
        <taxon>Steinernema</taxon>
    </lineage>
</organism>
<gene>
    <name evidence="1" type="ORF">L596_025908</name>
</gene>
<keyword evidence="2" id="KW-1185">Reference proteome</keyword>
<evidence type="ECO:0000313" key="1">
    <source>
        <dbReference type="EMBL" id="TKR65517.1"/>
    </source>
</evidence>
<name>A0A4U5M950_STECR</name>
<proteinExistence type="predicted"/>
<reference evidence="1 2" key="1">
    <citation type="journal article" date="2015" name="Genome Biol.">
        <title>Comparative genomics of Steinernema reveals deeply conserved gene regulatory networks.</title>
        <authorList>
            <person name="Dillman A.R."/>
            <person name="Macchietto M."/>
            <person name="Porter C.F."/>
            <person name="Rogers A."/>
            <person name="Williams B."/>
            <person name="Antoshechkin I."/>
            <person name="Lee M.M."/>
            <person name="Goodwin Z."/>
            <person name="Lu X."/>
            <person name="Lewis E.E."/>
            <person name="Goodrich-Blair H."/>
            <person name="Stock S.P."/>
            <person name="Adams B.J."/>
            <person name="Sternberg P.W."/>
            <person name="Mortazavi A."/>
        </authorList>
    </citation>
    <scope>NUCLEOTIDE SEQUENCE [LARGE SCALE GENOMIC DNA]</scope>
    <source>
        <strain evidence="1 2">ALL</strain>
    </source>
</reference>
<dbReference type="EMBL" id="AZBU02000009">
    <property type="protein sequence ID" value="TKR65517.1"/>
    <property type="molecule type" value="Genomic_DNA"/>
</dbReference>
<accession>A0A4U5M950</accession>
<sequence>MGIGTSGGVLVSSCSSLGGLHTREKKDQGRAGDAACGRKVDLETTNVTCLLIGSGEQGEEGYVFEWYLNGLKERSVTLG</sequence>
<dbReference type="AlphaFoldDB" id="A0A4U5M950"/>
<dbReference type="Proteomes" id="UP000298663">
    <property type="component" value="Unassembled WGS sequence"/>
</dbReference>
<reference evidence="1 2" key="2">
    <citation type="journal article" date="2019" name="G3 (Bethesda)">
        <title>Hybrid Assembly of the Genome of the Entomopathogenic Nematode Steinernema carpocapsae Identifies the X-Chromosome.</title>
        <authorList>
            <person name="Serra L."/>
            <person name="Macchietto M."/>
            <person name="Macias-Munoz A."/>
            <person name="McGill C.J."/>
            <person name="Rodriguez I.M."/>
            <person name="Rodriguez B."/>
            <person name="Murad R."/>
            <person name="Mortazavi A."/>
        </authorList>
    </citation>
    <scope>NUCLEOTIDE SEQUENCE [LARGE SCALE GENOMIC DNA]</scope>
    <source>
        <strain evidence="1 2">ALL</strain>
    </source>
</reference>
<protein>
    <submittedName>
        <fullName evidence="1">Uncharacterized protein</fullName>
    </submittedName>
</protein>
<evidence type="ECO:0000313" key="2">
    <source>
        <dbReference type="Proteomes" id="UP000298663"/>
    </source>
</evidence>
<comment type="caution">
    <text evidence="1">The sequence shown here is derived from an EMBL/GenBank/DDBJ whole genome shotgun (WGS) entry which is preliminary data.</text>
</comment>